<dbReference type="EMBL" id="BPWL01000006">
    <property type="protein sequence ID" value="GJJ11089.1"/>
    <property type="molecule type" value="Genomic_DNA"/>
</dbReference>
<organism evidence="1 2">
    <name type="scientific">Clathrus columnatus</name>
    <dbReference type="NCBI Taxonomy" id="1419009"/>
    <lineage>
        <taxon>Eukaryota</taxon>
        <taxon>Fungi</taxon>
        <taxon>Dikarya</taxon>
        <taxon>Basidiomycota</taxon>
        <taxon>Agaricomycotina</taxon>
        <taxon>Agaricomycetes</taxon>
        <taxon>Phallomycetidae</taxon>
        <taxon>Phallales</taxon>
        <taxon>Clathraceae</taxon>
        <taxon>Clathrus</taxon>
    </lineage>
</organism>
<sequence length="123" mass="14266">MDVTEKDEQGFLKDLANLEEITDAQIPQEKVKQTADLNAFFLPPFRDEKNKQRRRCIICGTNIINEITTCQHHLEAKHVGKYSDWVKNTLVSYTKLNKVVVQDLGSKISQALPQKILVERDRW</sequence>
<keyword evidence="2" id="KW-1185">Reference proteome</keyword>
<evidence type="ECO:0008006" key="3">
    <source>
        <dbReference type="Google" id="ProtNLM"/>
    </source>
</evidence>
<reference evidence="1" key="1">
    <citation type="submission" date="2021-10" db="EMBL/GenBank/DDBJ databases">
        <title>De novo Genome Assembly of Clathrus columnatus (Basidiomycota, Fungi) Using Illumina and Nanopore Sequence Data.</title>
        <authorList>
            <person name="Ogiso-Tanaka E."/>
            <person name="Itagaki H."/>
            <person name="Hosoya T."/>
            <person name="Hosaka K."/>
        </authorList>
    </citation>
    <scope>NUCLEOTIDE SEQUENCE</scope>
    <source>
        <strain evidence="1">MO-923</strain>
    </source>
</reference>
<evidence type="ECO:0000313" key="1">
    <source>
        <dbReference type="EMBL" id="GJJ11089.1"/>
    </source>
</evidence>
<dbReference type="AlphaFoldDB" id="A0AAV5AD28"/>
<dbReference type="Proteomes" id="UP001050691">
    <property type="component" value="Unassembled WGS sequence"/>
</dbReference>
<accession>A0AAV5AD28</accession>
<gene>
    <name evidence="1" type="ORF">Clacol_005320</name>
</gene>
<name>A0AAV5AD28_9AGAM</name>
<proteinExistence type="predicted"/>
<evidence type="ECO:0000313" key="2">
    <source>
        <dbReference type="Proteomes" id="UP001050691"/>
    </source>
</evidence>
<comment type="caution">
    <text evidence="1">The sequence shown here is derived from an EMBL/GenBank/DDBJ whole genome shotgun (WGS) entry which is preliminary data.</text>
</comment>
<protein>
    <recommendedName>
        <fullName evidence="3">C2H2-type domain-containing protein</fullName>
    </recommendedName>
</protein>